<proteinExistence type="inferred from homology"/>
<dbReference type="SUPFAM" id="SSF52540">
    <property type="entry name" value="P-loop containing nucleoside triphosphate hydrolases"/>
    <property type="match status" value="1"/>
</dbReference>
<accession>A0A7S4K938</accession>
<dbReference type="GO" id="GO:0051231">
    <property type="term" value="P:spindle elongation"/>
    <property type="evidence" value="ECO:0007669"/>
    <property type="project" value="TreeGrafter"/>
</dbReference>
<feature type="coiled-coil region" evidence="10">
    <location>
        <begin position="434"/>
        <end position="468"/>
    </location>
</feature>
<sequence length="1271" mass="139604">MAGSSKIGSSSIQVAVRLRPMNEKEKKHGTLPVVTASTADKSVTVIKGQGARQARSHFNFDHVFTSFSAQEEVFEQTLKPVIGDVLKGYESTVFAYGQTGTGKTHTMEGDLSDPDMHGVIPRSAQSIFETLRKPQYSDHSITCSYLEIYNEELCDLLADEKQHVSERRSAQGCTKLEIMVGKNGTFCRGLSEVPVNCAEDVLALMHKAQHQRKVGETKMNKASSRSHSIFTMNIKAKALLLSDGRSSTMEFNGKLHMVDLAGSECAKTAGLDKATGTEATRERERMNINRSLLTLGRVISMLKKQSENKKSSGSVRIPYRDSKLTRILQESLGGRCKTVIIATLSPSVTAIEESISTLNYAQSANGIVNKPVSTSYMSIGPSTVVNSASSSNDIPGGDQGNSVEHWHQMECRLQYMQAQVEEAQAALARKHMQQQEFVERAEKAEEASRELEKKNYEATMRMNELKGELTTETTKRVAVESELWDSQIALKKTSAILCATQRTEANLTAEAKVLLQTLKESLSEGDGLFKVIIDEHESEKKRRHATRNFHASSLSILQETISTLSTLSKEGEQYEGIITKSARDAHERDHSSLANTEKIIEEVTNNIQSLTEAMRKQIVDEGGIVKLLDSTKSSVGSGVERLLKLIAESEDCLEASCGSARAQLTEQSEHVQKLSALHSAISSETVSNVHSNMSSTRARIEGIIGNAASALQVARDERAERMSAHSTLLEEWKEESLRSVGQIEGDAKGRRESLAQSIEVFSQESRHHDILHKTLTDQRSFLNERGTTHLEAIGEQNIALSKQSDMLAVARQSQQQLREEVVQNIMSGVKDLVHKQISMVLADEEQKHMTVLATSNSVLVDKNKDLQQSAKLITDTVEKSNISLREQAQIIRTSDEHAKRAMDDTTETLGQVITASEAHQQVVSTFSTKAEKGIAHISSLDNRANGMLEDIKKGGEGCMAHICDVVHTQTKRDIKRLTSAGHDLSSHSTGTIIPESLAAWEATVEPRKRFANGLQSGASQIRDNVLSGCMKVECVAKKQCELVLDLRKDAKSKEGELKKTIGASRVELDSRRDTVIEHAKMHSKTERSMLVDSSSKASNLQQQIKTFVCEVIHAEDAVSHLPERNVFKYSEAFSSTPSSEEIVKALDLSVVDKIPKVEVQDAHLSSRDSHDGLDRDSRSSSDTISVKSFGSTTSAATPVSHDENADPQLAVNTALPSSRKAMSTTKARRPLSRSRPLSTPSIGSMRKRAKISTGTPQGTGSVRRVRRNTKG</sequence>
<evidence type="ECO:0000256" key="11">
    <source>
        <dbReference type="SAM" id="MobiDB-lite"/>
    </source>
</evidence>
<dbReference type="GO" id="GO:0072686">
    <property type="term" value="C:mitotic spindle"/>
    <property type="evidence" value="ECO:0007669"/>
    <property type="project" value="TreeGrafter"/>
</dbReference>
<dbReference type="FunFam" id="3.40.850.10:FF:000019">
    <property type="entry name" value="Kinesin-like protein KIN-5D"/>
    <property type="match status" value="1"/>
</dbReference>
<comment type="subcellular location">
    <subcellularLocation>
        <location evidence="1">Cytoplasm</location>
        <location evidence="1">Cytoskeleton</location>
    </subcellularLocation>
</comment>
<dbReference type="GO" id="GO:0008017">
    <property type="term" value="F:microtubule binding"/>
    <property type="evidence" value="ECO:0007669"/>
    <property type="project" value="InterPro"/>
</dbReference>
<dbReference type="PROSITE" id="PS00411">
    <property type="entry name" value="KINESIN_MOTOR_1"/>
    <property type="match status" value="1"/>
</dbReference>
<evidence type="ECO:0000256" key="3">
    <source>
        <dbReference type="ARBA" id="ARBA00022701"/>
    </source>
</evidence>
<protein>
    <recommendedName>
        <fullName evidence="12">Kinesin motor domain-containing protein</fullName>
    </recommendedName>
</protein>
<feature type="compositionally biased region" description="Basic and acidic residues" evidence="11">
    <location>
        <begin position="1162"/>
        <end position="1179"/>
    </location>
</feature>
<keyword evidence="7" id="KW-0206">Cytoskeleton</keyword>
<dbReference type="InterPro" id="IPR001752">
    <property type="entry name" value="Kinesin_motor_dom"/>
</dbReference>
<dbReference type="Gene3D" id="3.40.850.10">
    <property type="entry name" value="Kinesin motor domain"/>
    <property type="match status" value="1"/>
</dbReference>
<evidence type="ECO:0000256" key="8">
    <source>
        <dbReference type="ARBA" id="ARBA00034704"/>
    </source>
</evidence>
<evidence type="ECO:0000256" key="7">
    <source>
        <dbReference type="ARBA" id="ARBA00023212"/>
    </source>
</evidence>
<dbReference type="PANTHER" id="PTHR47970:SF12">
    <property type="entry name" value="KINESIN FAMILY MEMBER 11"/>
    <property type="match status" value="1"/>
</dbReference>
<keyword evidence="2" id="KW-0963">Cytoplasm</keyword>
<evidence type="ECO:0000256" key="5">
    <source>
        <dbReference type="ARBA" id="ARBA00022840"/>
    </source>
</evidence>
<feature type="region of interest" description="Disordered" evidence="11">
    <location>
        <begin position="1162"/>
        <end position="1271"/>
    </location>
</feature>
<keyword evidence="4 9" id="KW-0547">Nucleotide-binding</keyword>
<evidence type="ECO:0000256" key="4">
    <source>
        <dbReference type="ARBA" id="ARBA00022741"/>
    </source>
</evidence>
<evidence type="ECO:0000259" key="12">
    <source>
        <dbReference type="PROSITE" id="PS50067"/>
    </source>
</evidence>
<keyword evidence="3" id="KW-0493">Microtubule</keyword>
<dbReference type="AlphaFoldDB" id="A0A7S4K938"/>
<dbReference type="GO" id="GO:0005524">
    <property type="term" value="F:ATP binding"/>
    <property type="evidence" value="ECO:0007669"/>
    <property type="project" value="UniProtKB-UniRule"/>
</dbReference>
<keyword evidence="10" id="KW-0175">Coiled coil</keyword>
<evidence type="ECO:0000256" key="1">
    <source>
        <dbReference type="ARBA" id="ARBA00004245"/>
    </source>
</evidence>
<dbReference type="Pfam" id="PF00225">
    <property type="entry name" value="Kinesin"/>
    <property type="match status" value="1"/>
</dbReference>
<evidence type="ECO:0000256" key="2">
    <source>
        <dbReference type="ARBA" id="ARBA00022490"/>
    </source>
</evidence>
<dbReference type="PANTHER" id="PTHR47970">
    <property type="entry name" value="KINESIN-LIKE PROTEIN KIF11"/>
    <property type="match status" value="1"/>
</dbReference>
<organism evidence="13">
    <name type="scientific">Odontella aurita</name>
    <dbReference type="NCBI Taxonomy" id="265563"/>
    <lineage>
        <taxon>Eukaryota</taxon>
        <taxon>Sar</taxon>
        <taxon>Stramenopiles</taxon>
        <taxon>Ochrophyta</taxon>
        <taxon>Bacillariophyta</taxon>
        <taxon>Mediophyceae</taxon>
        <taxon>Biddulphiophycidae</taxon>
        <taxon>Eupodiscales</taxon>
        <taxon>Odontellaceae</taxon>
        <taxon>Odontella</taxon>
    </lineage>
</organism>
<dbReference type="GO" id="GO:0008574">
    <property type="term" value="F:plus-end-directed microtubule motor activity"/>
    <property type="evidence" value="ECO:0007669"/>
    <property type="project" value="TreeGrafter"/>
</dbReference>
<dbReference type="CDD" id="cd00106">
    <property type="entry name" value="KISc"/>
    <property type="match status" value="1"/>
</dbReference>
<feature type="binding site" evidence="9">
    <location>
        <begin position="97"/>
        <end position="104"/>
    </location>
    <ligand>
        <name>ATP</name>
        <dbReference type="ChEBI" id="CHEBI:30616"/>
    </ligand>
</feature>
<dbReference type="PROSITE" id="PS50067">
    <property type="entry name" value="KINESIN_MOTOR_2"/>
    <property type="match status" value="1"/>
</dbReference>
<name>A0A7S4K938_9STRA</name>
<gene>
    <name evidence="13" type="ORF">OAUR00152_LOCUS41314</name>
</gene>
<comment type="similarity">
    <text evidence="8">Belongs to the TRAFAC class myosin-kinesin ATPase superfamily. Kinesin family. KIN-5/BimC subfamily.</text>
</comment>
<dbReference type="InterPro" id="IPR027417">
    <property type="entry name" value="P-loop_NTPase"/>
</dbReference>
<dbReference type="InterPro" id="IPR036961">
    <property type="entry name" value="Kinesin_motor_dom_sf"/>
</dbReference>
<keyword evidence="5 9" id="KW-0067">ATP-binding</keyword>
<evidence type="ECO:0000256" key="9">
    <source>
        <dbReference type="PROSITE-ProRule" id="PRU00283"/>
    </source>
</evidence>
<feature type="domain" description="Kinesin motor" evidence="12">
    <location>
        <begin position="11"/>
        <end position="367"/>
    </location>
</feature>
<dbReference type="SMART" id="SM00129">
    <property type="entry name" value="KISc"/>
    <property type="match status" value="1"/>
</dbReference>
<evidence type="ECO:0000256" key="6">
    <source>
        <dbReference type="ARBA" id="ARBA00023175"/>
    </source>
</evidence>
<feature type="coiled-coil region" evidence="10">
    <location>
        <begin position="593"/>
        <end position="620"/>
    </location>
</feature>
<keyword evidence="6 9" id="KW-0505">Motor protein</keyword>
<reference evidence="13" key="1">
    <citation type="submission" date="2021-01" db="EMBL/GenBank/DDBJ databases">
        <authorList>
            <person name="Corre E."/>
            <person name="Pelletier E."/>
            <person name="Niang G."/>
            <person name="Scheremetjew M."/>
            <person name="Finn R."/>
            <person name="Kale V."/>
            <person name="Holt S."/>
            <person name="Cochrane G."/>
            <person name="Meng A."/>
            <person name="Brown T."/>
            <person name="Cohen L."/>
        </authorList>
    </citation>
    <scope>NUCLEOTIDE SEQUENCE</scope>
    <source>
        <strain evidence="13">Isolate 1302-5</strain>
    </source>
</reference>
<dbReference type="InterPro" id="IPR019821">
    <property type="entry name" value="Kinesin_motor_CS"/>
</dbReference>
<feature type="compositionally biased region" description="Polar residues" evidence="11">
    <location>
        <begin position="1210"/>
        <end position="1225"/>
    </location>
</feature>
<dbReference type="EMBL" id="HBKQ01060564">
    <property type="protein sequence ID" value="CAE2287666.1"/>
    <property type="molecule type" value="Transcribed_RNA"/>
</dbReference>
<dbReference type="PRINTS" id="PR00380">
    <property type="entry name" value="KINESINHEAVY"/>
</dbReference>
<dbReference type="GO" id="GO:0090307">
    <property type="term" value="P:mitotic spindle assembly"/>
    <property type="evidence" value="ECO:0007669"/>
    <property type="project" value="TreeGrafter"/>
</dbReference>
<dbReference type="GO" id="GO:0005876">
    <property type="term" value="C:spindle microtubule"/>
    <property type="evidence" value="ECO:0007669"/>
    <property type="project" value="TreeGrafter"/>
</dbReference>
<evidence type="ECO:0000313" key="13">
    <source>
        <dbReference type="EMBL" id="CAE2287666.1"/>
    </source>
</evidence>
<evidence type="ECO:0000256" key="10">
    <source>
        <dbReference type="SAM" id="Coils"/>
    </source>
</evidence>
<dbReference type="GO" id="GO:0007018">
    <property type="term" value="P:microtubule-based movement"/>
    <property type="evidence" value="ECO:0007669"/>
    <property type="project" value="InterPro"/>
</dbReference>
<dbReference type="InterPro" id="IPR047149">
    <property type="entry name" value="KIF11-like"/>
</dbReference>